<proteinExistence type="predicted"/>
<organism evidence="2 3">
    <name type="scientific">Morganella morganii</name>
    <name type="common">Proteus morganii</name>
    <dbReference type="NCBI Taxonomy" id="582"/>
    <lineage>
        <taxon>Bacteria</taxon>
        <taxon>Pseudomonadati</taxon>
        <taxon>Pseudomonadota</taxon>
        <taxon>Gammaproteobacteria</taxon>
        <taxon>Enterobacterales</taxon>
        <taxon>Morganellaceae</taxon>
        <taxon>Morganella</taxon>
    </lineage>
</organism>
<dbReference type="Proteomes" id="UP000650477">
    <property type="component" value="Unassembled WGS sequence"/>
</dbReference>
<keyword evidence="1" id="KW-1133">Transmembrane helix</keyword>
<comment type="caution">
    <text evidence="2">The sequence shown here is derived from an EMBL/GenBank/DDBJ whole genome shotgun (WGS) entry which is preliminary data.</text>
</comment>
<accession>A0A8I0PSJ7</accession>
<evidence type="ECO:0000256" key="1">
    <source>
        <dbReference type="SAM" id="Phobius"/>
    </source>
</evidence>
<keyword evidence="1" id="KW-0472">Membrane</keyword>
<dbReference type="EMBL" id="PKLF01000004">
    <property type="protein sequence ID" value="MBE8611761.1"/>
    <property type="molecule type" value="Genomic_DNA"/>
</dbReference>
<sequence>MVVHMFNLSPVMLGFLGGATAVGFPLLFNLVKELVFDWKKMKVERTYISVQLVFILDKFVSECAEVSWDRGFDEIYQEPVPEHLTPQVEPPIFDMSTVKGEYKYLEPTLIYKLQSIDIELLKIKQELREMTAHPWFGPEFMDKYFLLRRERYAALGLNVAELSENIRDKLEIDADHGWTPKDSLLRSKAQIARTKSKSAFNRMLKKAERIMRTKQQPF</sequence>
<evidence type="ECO:0000313" key="2">
    <source>
        <dbReference type="EMBL" id="MBE8611761.1"/>
    </source>
</evidence>
<evidence type="ECO:0000313" key="3">
    <source>
        <dbReference type="Proteomes" id="UP000650477"/>
    </source>
</evidence>
<name>A0A8I0PSJ7_MORMO</name>
<keyword evidence="1" id="KW-0812">Transmembrane</keyword>
<dbReference type="AlphaFoldDB" id="A0A8I0PSJ7"/>
<gene>
    <name evidence="2" type="ORF">CYG68_04940</name>
</gene>
<feature type="transmembrane region" description="Helical" evidence="1">
    <location>
        <begin position="12"/>
        <end position="31"/>
    </location>
</feature>
<reference evidence="2" key="1">
    <citation type="submission" date="2017-12" db="EMBL/GenBank/DDBJ databases">
        <title>Genome sequencing and analysis.</title>
        <authorList>
            <person name="Huang Y.-T."/>
        </authorList>
    </citation>
    <scope>NUCLEOTIDE SEQUENCE</scope>
    <source>
        <strain evidence="2">VGH116</strain>
    </source>
</reference>
<protein>
    <submittedName>
        <fullName evidence="2">Uncharacterized protein</fullName>
    </submittedName>
</protein>